<sequence length="177" mass="20297">APRSDVQVEIHAFLTTITLNIDEDRYEWCPNGSATPLPHLVNRILSLGLQTNSICILCNLADETRDHLFFDWNFSSMIWEALARKARCSPISTCPQLLQYLQQRSCPKPERILGLLTWQVAMYYTWTEGNSRLHRRCYCSSNSITVLAAAMIRNKISSFRNSNPRLASAKFKLWVSS</sequence>
<feature type="non-terminal residue" evidence="2">
    <location>
        <position position="1"/>
    </location>
</feature>
<accession>A0A3P5YIE7</accession>
<organism evidence="2">
    <name type="scientific">Brassica campestris</name>
    <name type="common">Field mustard</name>
    <dbReference type="NCBI Taxonomy" id="3711"/>
    <lineage>
        <taxon>Eukaryota</taxon>
        <taxon>Viridiplantae</taxon>
        <taxon>Streptophyta</taxon>
        <taxon>Embryophyta</taxon>
        <taxon>Tracheophyta</taxon>
        <taxon>Spermatophyta</taxon>
        <taxon>Magnoliopsida</taxon>
        <taxon>eudicotyledons</taxon>
        <taxon>Gunneridae</taxon>
        <taxon>Pentapetalae</taxon>
        <taxon>rosids</taxon>
        <taxon>malvids</taxon>
        <taxon>Brassicales</taxon>
        <taxon>Brassicaceae</taxon>
        <taxon>Brassiceae</taxon>
        <taxon>Brassica</taxon>
    </lineage>
</organism>
<dbReference type="EMBL" id="LR031568">
    <property type="protein sequence ID" value="VDC60631.1"/>
    <property type="molecule type" value="Genomic_DNA"/>
</dbReference>
<dbReference type="EMBL" id="LS974625">
    <property type="protein sequence ID" value="CAG7862429.1"/>
    <property type="molecule type" value="Genomic_DNA"/>
</dbReference>
<evidence type="ECO:0000313" key="1">
    <source>
        <dbReference type="EMBL" id="CAG7862429.1"/>
    </source>
</evidence>
<evidence type="ECO:0000313" key="2">
    <source>
        <dbReference type="EMBL" id="VDC60631.1"/>
    </source>
</evidence>
<gene>
    <name evidence="2" type="ORF">BRAA09T38242Z</name>
    <name evidence="1" type="ORF">BRAPAZ1V2_A09P28960.2</name>
</gene>
<dbReference type="AlphaFoldDB" id="A0A3P5YIE7"/>
<dbReference type="Gramene" id="A09p28960.2_BraZ1">
    <property type="protein sequence ID" value="A09p28960.2_BraZ1.CDS"/>
    <property type="gene ID" value="A09g28960.2_BraZ1"/>
</dbReference>
<reference evidence="2" key="1">
    <citation type="submission" date="2018-11" db="EMBL/GenBank/DDBJ databases">
        <authorList>
            <consortium name="Genoscope - CEA"/>
            <person name="William W."/>
        </authorList>
    </citation>
    <scope>NUCLEOTIDE SEQUENCE</scope>
</reference>
<name>A0A3P5YIE7_BRACM</name>
<protein>
    <recommendedName>
        <fullName evidence="3">Reverse transcriptase zinc-binding domain-containing protein</fullName>
    </recommendedName>
</protein>
<evidence type="ECO:0008006" key="3">
    <source>
        <dbReference type="Google" id="ProtNLM"/>
    </source>
</evidence>
<dbReference type="Proteomes" id="UP000694005">
    <property type="component" value="Chromosome A09"/>
</dbReference>
<proteinExistence type="predicted"/>